<protein>
    <submittedName>
        <fullName evidence="2">Uncharacterized protein</fullName>
    </submittedName>
</protein>
<feature type="compositionally biased region" description="Polar residues" evidence="1">
    <location>
        <begin position="78"/>
        <end position="95"/>
    </location>
</feature>
<keyword evidence="3" id="KW-1185">Reference proteome</keyword>
<dbReference type="RefSeq" id="XP_067925701.1">
    <property type="nucleotide sequence ID" value="XM_068062322.1"/>
</dbReference>
<proteinExistence type="predicted"/>
<name>A0A2C6L5Y1_9APIC</name>
<evidence type="ECO:0000313" key="2">
    <source>
        <dbReference type="EMBL" id="PHJ24027.1"/>
    </source>
</evidence>
<evidence type="ECO:0000313" key="3">
    <source>
        <dbReference type="Proteomes" id="UP000221165"/>
    </source>
</evidence>
<dbReference type="OrthoDB" id="331492at2759"/>
<comment type="caution">
    <text evidence="2">The sequence shown here is derived from an EMBL/GenBank/DDBJ whole genome shotgun (WGS) entry which is preliminary data.</text>
</comment>
<gene>
    <name evidence="2" type="ORF">CSUI_002120</name>
</gene>
<dbReference type="VEuPathDB" id="ToxoDB:CSUI_002120"/>
<sequence length="178" mass="19116">MYGFNSNMGNPYSYYPNNSFPMMNGISNNPMYSYYPNMNTMPSASMPPGAGGMPSPMQPQQALPSPGTMAGMYYNSNNTPSQPYSMATANQSNTPGMPPGGVPQTMSSGSGTGGGMMRGFSSNQQETGDRGSGGGGGGQYNTTPYDPNLAQEQRRIDEGARWAEQLRRQQENWARNNT</sequence>
<dbReference type="AlphaFoldDB" id="A0A2C6L5Y1"/>
<organism evidence="2 3">
    <name type="scientific">Cystoisospora suis</name>
    <dbReference type="NCBI Taxonomy" id="483139"/>
    <lineage>
        <taxon>Eukaryota</taxon>
        <taxon>Sar</taxon>
        <taxon>Alveolata</taxon>
        <taxon>Apicomplexa</taxon>
        <taxon>Conoidasida</taxon>
        <taxon>Coccidia</taxon>
        <taxon>Eucoccidiorida</taxon>
        <taxon>Eimeriorina</taxon>
        <taxon>Sarcocystidae</taxon>
        <taxon>Cystoisospora</taxon>
    </lineage>
</organism>
<feature type="compositionally biased region" description="Gly residues" evidence="1">
    <location>
        <begin position="130"/>
        <end position="139"/>
    </location>
</feature>
<accession>A0A2C6L5Y1</accession>
<dbReference type="Proteomes" id="UP000221165">
    <property type="component" value="Unassembled WGS sequence"/>
</dbReference>
<dbReference type="GeneID" id="94425533"/>
<feature type="region of interest" description="Disordered" evidence="1">
    <location>
        <begin position="78"/>
        <end position="160"/>
    </location>
</feature>
<evidence type="ECO:0000256" key="1">
    <source>
        <dbReference type="SAM" id="MobiDB-lite"/>
    </source>
</evidence>
<dbReference type="EMBL" id="MIGC01000885">
    <property type="protein sequence ID" value="PHJ24027.1"/>
    <property type="molecule type" value="Genomic_DNA"/>
</dbReference>
<reference evidence="2 3" key="1">
    <citation type="journal article" date="2017" name="Int. J. Parasitol.">
        <title>The genome of the protozoan parasite Cystoisospora suis and a reverse vaccinology approach to identify vaccine candidates.</title>
        <authorList>
            <person name="Palmieri N."/>
            <person name="Shrestha A."/>
            <person name="Ruttkowski B."/>
            <person name="Beck T."/>
            <person name="Vogl C."/>
            <person name="Tomley F."/>
            <person name="Blake D.P."/>
            <person name="Joachim A."/>
        </authorList>
    </citation>
    <scope>NUCLEOTIDE SEQUENCE [LARGE SCALE GENOMIC DNA]</scope>
    <source>
        <strain evidence="2 3">Wien I</strain>
    </source>
</reference>